<feature type="domain" description="DUF3616" evidence="2">
    <location>
        <begin position="133"/>
        <end position="431"/>
    </location>
</feature>
<dbReference type="EMBL" id="JADOGI010000244">
    <property type="protein sequence ID" value="MBF8192958.1"/>
    <property type="molecule type" value="Genomic_DNA"/>
</dbReference>
<accession>A0A931AJB0</accession>
<evidence type="ECO:0000313" key="4">
    <source>
        <dbReference type="Proteomes" id="UP000605361"/>
    </source>
</evidence>
<comment type="caution">
    <text evidence="3">The sequence shown here is derived from an EMBL/GenBank/DDBJ whole genome shotgun (WGS) entry which is preliminary data.</text>
</comment>
<feature type="compositionally biased region" description="Basic residues" evidence="1">
    <location>
        <begin position="1"/>
        <end position="13"/>
    </location>
</feature>
<evidence type="ECO:0000256" key="1">
    <source>
        <dbReference type="SAM" id="MobiDB-lite"/>
    </source>
</evidence>
<dbReference type="Pfam" id="PF12275">
    <property type="entry name" value="DUF3616"/>
    <property type="match status" value="1"/>
</dbReference>
<feature type="compositionally biased region" description="Basic residues" evidence="1">
    <location>
        <begin position="37"/>
        <end position="49"/>
    </location>
</feature>
<feature type="region of interest" description="Disordered" evidence="1">
    <location>
        <begin position="1"/>
        <end position="58"/>
    </location>
</feature>
<name>A0A931AJB0_9ACTN</name>
<keyword evidence="4" id="KW-1185">Reference proteome</keyword>
<sequence>MKKWPRVRGRTRTVRPAARLPAPPPPRPARTEVPRPASRRRPRRRRPRRAPGTPPASGCLRCGSVWGEERGFRTWARFSLRNPGSLLPHRARRERTTYPAIALLKRQKCNHGVVEQVELRFDHASQASETHTNLSAIRQSATGLWVAGDETATFEHLTWTDGHFGAQRTFRLADHVDLPAGPRDEADIEGLARADGHLWLIGSHSLKRKRVKSKDPEKAADRLATVVREENRFILARVPLDPANGTPAAGAVLAGGQSLTEHLREDRHLAPFLALPGKDNGFDVEGIAVVSEHVYVGLRGPVLRGWAVVLELRLDEAGKGRLRLREPYRKHFLDLDGLGVRDLCPDGDSLLLLTGPTMDLDGPVRVVRWRLGQKRRGIVPADELETVMELPYGVGCDHPEGLTLLRDGRLMVVYDSPSPARITPAGGVLADVFTL</sequence>
<gene>
    <name evidence="3" type="ORF">ITP53_46245</name>
</gene>
<evidence type="ECO:0000259" key="2">
    <source>
        <dbReference type="Pfam" id="PF12275"/>
    </source>
</evidence>
<reference evidence="3" key="1">
    <citation type="submission" date="2020-11" db="EMBL/GenBank/DDBJ databases">
        <title>Whole-genome analyses of Nonomuraea sp. K274.</title>
        <authorList>
            <person name="Veyisoglu A."/>
        </authorList>
    </citation>
    <scope>NUCLEOTIDE SEQUENCE</scope>
    <source>
        <strain evidence="3">K274</strain>
    </source>
</reference>
<organism evidence="3 4">
    <name type="scientific">Nonomuraea cypriaca</name>
    <dbReference type="NCBI Taxonomy" id="1187855"/>
    <lineage>
        <taxon>Bacteria</taxon>
        <taxon>Bacillati</taxon>
        <taxon>Actinomycetota</taxon>
        <taxon>Actinomycetes</taxon>
        <taxon>Streptosporangiales</taxon>
        <taxon>Streptosporangiaceae</taxon>
        <taxon>Nonomuraea</taxon>
    </lineage>
</organism>
<dbReference type="Proteomes" id="UP000605361">
    <property type="component" value="Unassembled WGS sequence"/>
</dbReference>
<proteinExistence type="predicted"/>
<dbReference type="InterPro" id="IPR022060">
    <property type="entry name" value="DUF3616"/>
</dbReference>
<evidence type="ECO:0000313" key="3">
    <source>
        <dbReference type="EMBL" id="MBF8192958.1"/>
    </source>
</evidence>
<protein>
    <submittedName>
        <fullName evidence="3">DUF3616 domain-containing protein</fullName>
    </submittedName>
</protein>
<dbReference type="AlphaFoldDB" id="A0A931AJB0"/>